<dbReference type="EMBL" id="UGOG01000001">
    <property type="protein sequence ID" value="STX62848.1"/>
    <property type="molecule type" value="Genomic_DNA"/>
</dbReference>
<name>A0A378JZL5_9GAMM</name>
<dbReference type="AlphaFoldDB" id="A0A378JZL5"/>
<accession>A0A378JZL5</accession>
<dbReference type="OrthoDB" id="5295974at2"/>
<organism evidence="2 4">
    <name type="scientific">Legionella moravica</name>
    <dbReference type="NCBI Taxonomy" id="39962"/>
    <lineage>
        <taxon>Bacteria</taxon>
        <taxon>Pseudomonadati</taxon>
        <taxon>Pseudomonadota</taxon>
        <taxon>Gammaproteobacteria</taxon>
        <taxon>Legionellales</taxon>
        <taxon>Legionellaceae</taxon>
        <taxon>Legionella</taxon>
    </lineage>
</organism>
<sequence>MDVIINADCASLPLDVTPLKSMQQVSLNLLASLGYDPLNLPLADLLQNTHHLEGEWVVLSPIHWTASHNDAMIIAAGRDVQLSDDESLYWFKLLANYLQEDGLTLYYHDANTWLLHAVNKPPLNAKPAYCLYSHSLMPELAELDSTMYWQKFFTECQMFFASQPNSSLLNGVWAWRGGTLSAKKSIPVCADEPFFSMARACSNNVISYSPSVQLRDAQIILINDMESLDSQHRKELSTMSTRWYWLDSAYAYKKHNWFTRIWRSLTHAH</sequence>
<dbReference type="EMBL" id="LNYN01000010">
    <property type="protein sequence ID" value="KTD38457.1"/>
    <property type="molecule type" value="Genomic_DNA"/>
</dbReference>
<keyword evidence="3" id="KW-1185">Reference proteome</keyword>
<protein>
    <submittedName>
        <fullName evidence="2">Uncharacterized protein conserved in bacteria</fullName>
    </submittedName>
</protein>
<evidence type="ECO:0000313" key="1">
    <source>
        <dbReference type="EMBL" id="KTD38457.1"/>
    </source>
</evidence>
<dbReference type="STRING" id="39962.Lmor_0278"/>
<gene>
    <name evidence="1" type="ORF">Lmor_0278</name>
    <name evidence="2" type="ORF">NCTC12239_01787</name>
</gene>
<evidence type="ECO:0000313" key="4">
    <source>
        <dbReference type="Proteomes" id="UP000254040"/>
    </source>
</evidence>
<dbReference type="Proteomes" id="UP000054985">
    <property type="component" value="Unassembled WGS sequence"/>
</dbReference>
<reference evidence="2 4" key="2">
    <citation type="submission" date="2018-06" db="EMBL/GenBank/DDBJ databases">
        <authorList>
            <consortium name="Pathogen Informatics"/>
            <person name="Doyle S."/>
        </authorList>
    </citation>
    <scope>NUCLEOTIDE SEQUENCE [LARGE SCALE GENOMIC DNA]</scope>
    <source>
        <strain evidence="2 4">NCTC12239</strain>
    </source>
</reference>
<reference evidence="1 3" key="1">
    <citation type="submission" date="2015-11" db="EMBL/GenBank/DDBJ databases">
        <title>Genomic analysis of 38 Legionella species identifies large and diverse effector repertoires.</title>
        <authorList>
            <person name="Burstein D."/>
            <person name="Amaro F."/>
            <person name="Zusman T."/>
            <person name="Lifshitz Z."/>
            <person name="Cohen O."/>
            <person name="Gilbert J.A."/>
            <person name="Pupko T."/>
            <person name="Shuman H.A."/>
            <person name="Segal G."/>
        </authorList>
    </citation>
    <scope>NUCLEOTIDE SEQUENCE [LARGE SCALE GENOMIC DNA]</scope>
    <source>
        <strain evidence="1 3">ATCC 43877</strain>
    </source>
</reference>
<dbReference type="RefSeq" id="WP_028384567.1">
    <property type="nucleotide sequence ID" value="NZ_CAAAJG010000041.1"/>
</dbReference>
<evidence type="ECO:0000313" key="2">
    <source>
        <dbReference type="EMBL" id="STX62848.1"/>
    </source>
</evidence>
<dbReference type="Proteomes" id="UP000254040">
    <property type="component" value="Unassembled WGS sequence"/>
</dbReference>
<evidence type="ECO:0000313" key="3">
    <source>
        <dbReference type="Proteomes" id="UP000054985"/>
    </source>
</evidence>
<proteinExistence type="predicted"/>